<protein>
    <recommendedName>
        <fullName evidence="3">DUF2711 family protein</fullName>
    </recommendedName>
</protein>
<dbReference type="KEGG" id="bao:BAMF_2662"/>
<reference evidence="1 2" key="1">
    <citation type="journal article" date="2011" name="Int. J. Syst. Evol. Microbiol.">
        <title>Relationship of Bacillus amyloliquefaciens clades associated with strains DSM 7T and FZB42T: a proposal for Bacillus amyloliquefaciens subsp. amyloliquefaciens subsp. nov. and Bacillus amyloliquefaciens subsp. plantarum subsp. nov. based on complete genome sequence comparisons.</title>
        <authorList>
            <person name="Borriss R."/>
            <person name="Chen X.H."/>
            <person name="Rueckert C."/>
            <person name="Blom J."/>
            <person name="Becker A."/>
            <person name="Baumgarth B."/>
            <person name="Fan B."/>
            <person name="Pukall R."/>
            <person name="Schumann P."/>
            <person name="Sproer C."/>
            <person name="Junge H."/>
            <person name="Vater J."/>
            <person name="Puhler A."/>
            <person name="Klenk H.P."/>
        </authorList>
    </citation>
    <scope>NUCLEOTIDE SEQUENCE [LARGE SCALE GENOMIC DNA]</scope>
    <source>
        <strain evidence="2">DSM 7</strain>
    </source>
</reference>
<keyword evidence="2" id="KW-1185">Reference proteome</keyword>
<name>A0A9P1JIU8_BACAS</name>
<reference evidence="2" key="2">
    <citation type="journal article" date="2011" name="J. Biotechnol.">
        <title>Genome sequence of B. amyloliquefaciens type strain DSM7(T) reveals differences to plant-associated B. amyloliquefaciens FZB42.</title>
        <authorList>
            <person name="Ruckert C."/>
            <person name="Blom J."/>
            <person name="Chen X."/>
            <person name="Reva O."/>
            <person name="Borriss R."/>
        </authorList>
    </citation>
    <scope>NUCLEOTIDE SEQUENCE [LARGE SCALE GENOMIC DNA]</scope>
    <source>
        <strain evidence="2">DSM 7</strain>
    </source>
</reference>
<evidence type="ECO:0008006" key="3">
    <source>
        <dbReference type="Google" id="ProtNLM"/>
    </source>
</evidence>
<evidence type="ECO:0000313" key="2">
    <source>
        <dbReference type="Proteomes" id="UP000006562"/>
    </source>
</evidence>
<dbReference type="Proteomes" id="UP000006562">
    <property type="component" value="Chromosome"/>
</dbReference>
<dbReference type="AlphaFoldDB" id="A0A9P1JIU8"/>
<gene>
    <name evidence="1" type="primary">ywbB</name>
    <name evidence="1" type="ordered locus">BAMF_2662</name>
</gene>
<sequence>MNFDVQEVLSLLETMHFEEGVPILRQLPKPFTSAAFLFHPFVRMPDGWEEQKRKRPFEHIYPSDEEIITMGRPVSWNTVMTICGLRSEKETALALMTAVMALRDEYAQPESAELLNRLYPADLYLPSDDVTSPFLIPGLLDVFRSKGIERCIYYEPVEEKGIFSLNQTAPLDVCGLLQADMIIADEKRRAAFLSMYDSFTTLFLMEDQDMPSVVRAMNWEAVICSDTTCINWFSQ</sequence>
<dbReference type="InterPro" id="IPR024250">
    <property type="entry name" value="DUF2711"/>
</dbReference>
<dbReference type="Pfam" id="PF10924">
    <property type="entry name" value="DUF2711"/>
    <property type="match status" value="1"/>
</dbReference>
<organism evidence="1 2">
    <name type="scientific">Bacillus amyloliquefaciens (strain ATCC 23350 / DSM 7 / BCRC 11601 / CCUG 28519 / NBRC 15535 / NRRL B-14393 / F)</name>
    <dbReference type="NCBI Taxonomy" id="692420"/>
    <lineage>
        <taxon>Bacteria</taxon>
        <taxon>Bacillati</taxon>
        <taxon>Bacillota</taxon>
        <taxon>Bacilli</taxon>
        <taxon>Bacillales</taxon>
        <taxon>Bacillaceae</taxon>
        <taxon>Bacillus</taxon>
        <taxon>Bacillus amyloliquefaciens group</taxon>
    </lineage>
</organism>
<evidence type="ECO:0000313" key="1">
    <source>
        <dbReference type="EMBL" id="CBI43788.1"/>
    </source>
</evidence>
<proteinExistence type="predicted"/>
<accession>A0A9P1JIU8</accession>
<dbReference type="EMBL" id="FN597644">
    <property type="protein sequence ID" value="CBI43788.1"/>
    <property type="molecule type" value="Genomic_DNA"/>
</dbReference>